<name>A0ABU6BDY3_9BACL</name>
<sequence length="118" mass="12886">MKGDPDAMRLFYLKNGLDKRLARLNHRSPRRERKREEEATSRLAERLGGPVIKKGVPSPLGTPSCHCPFSAVIQASILAIIACIADLLENLGKSTSSTCLGFLTFGPFFCKINTLLAA</sequence>
<comment type="caution">
    <text evidence="2">The sequence shown here is derived from an EMBL/GenBank/DDBJ whole genome shotgun (WGS) entry which is preliminary data.</text>
</comment>
<feature type="region of interest" description="Disordered" evidence="1">
    <location>
        <begin position="23"/>
        <end position="44"/>
    </location>
</feature>
<feature type="compositionally biased region" description="Basic residues" evidence="1">
    <location>
        <begin position="23"/>
        <end position="33"/>
    </location>
</feature>
<evidence type="ECO:0000256" key="1">
    <source>
        <dbReference type="SAM" id="MobiDB-lite"/>
    </source>
</evidence>
<proteinExistence type="predicted"/>
<reference evidence="2 3" key="1">
    <citation type="journal article" date="2014" name="Genome Announc.">
        <title>Draft Genome Sequence of Geobacillus icigianus Strain G1w1T Isolated from Hot Springs in the Valley of Geysers, Kamchatka (Russian Federation).</title>
        <authorList>
            <person name="Bryanskaya A.V."/>
            <person name="Rozanov A.S."/>
            <person name="Logacheva M.D."/>
            <person name="Kotenko A.V."/>
            <person name="Peltek S.E."/>
        </authorList>
    </citation>
    <scope>NUCLEOTIDE SEQUENCE [LARGE SCALE GENOMIC DNA]</scope>
    <source>
        <strain evidence="2 3">G1w1</strain>
    </source>
</reference>
<dbReference type="EMBL" id="JPYA02000001">
    <property type="protein sequence ID" value="MEB3750140.1"/>
    <property type="molecule type" value="Genomic_DNA"/>
</dbReference>
<feature type="compositionally biased region" description="Basic and acidic residues" evidence="1">
    <location>
        <begin position="34"/>
        <end position="44"/>
    </location>
</feature>
<protein>
    <submittedName>
        <fullName evidence="2">Uncharacterized protein</fullName>
    </submittedName>
</protein>
<evidence type="ECO:0000313" key="2">
    <source>
        <dbReference type="EMBL" id="MEB3750140.1"/>
    </source>
</evidence>
<evidence type="ECO:0000313" key="3">
    <source>
        <dbReference type="Proteomes" id="UP000029267"/>
    </source>
</evidence>
<organism evidence="2 3">
    <name type="scientific">Geobacillus icigianus</name>
    <dbReference type="NCBI Taxonomy" id="1430331"/>
    <lineage>
        <taxon>Bacteria</taxon>
        <taxon>Bacillati</taxon>
        <taxon>Bacillota</taxon>
        <taxon>Bacilli</taxon>
        <taxon>Bacillales</taxon>
        <taxon>Anoxybacillaceae</taxon>
        <taxon>Geobacillus</taxon>
    </lineage>
</organism>
<dbReference type="Proteomes" id="UP000029267">
    <property type="component" value="Unassembled WGS sequence"/>
</dbReference>
<accession>A0ABU6BDY3</accession>
<gene>
    <name evidence="2" type="ORF">EP10_000979</name>
</gene>
<keyword evidence="3" id="KW-1185">Reference proteome</keyword>